<feature type="active site" description="Proton acceptor" evidence="4">
    <location>
        <position position="38"/>
    </location>
</feature>
<dbReference type="STRING" id="253628.A0A0D2AVM3"/>
<dbReference type="Proteomes" id="UP000053259">
    <property type="component" value="Unassembled WGS sequence"/>
</dbReference>
<reference evidence="8 9" key="1">
    <citation type="submission" date="2015-01" db="EMBL/GenBank/DDBJ databases">
        <title>The Genome Sequence of Ochroconis gallopava CBS43764.</title>
        <authorList>
            <consortium name="The Broad Institute Genomics Platform"/>
            <person name="Cuomo C."/>
            <person name="de Hoog S."/>
            <person name="Gorbushina A."/>
            <person name="Stielow B."/>
            <person name="Teixiera M."/>
            <person name="Abouelleil A."/>
            <person name="Chapman S.B."/>
            <person name="Priest M."/>
            <person name="Young S.K."/>
            <person name="Wortman J."/>
            <person name="Nusbaum C."/>
            <person name="Birren B."/>
        </authorList>
    </citation>
    <scope>NUCLEOTIDE SEQUENCE [LARGE SCALE GENOMIC DNA]</scope>
    <source>
        <strain evidence="8 9">CBS 43764</strain>
    </source>
</reference>
<feature type="active site" description="Proton donor" evidence="4">
    <location>
        <position position="234"/>
    </location>
</feature>
<dbReference type="InterPro" id="IPR006710">
    <property type="entry name" value="Glyco_hydro_43"/>
</dbReference>
<evidence type="ECO:0000313" key="9">
    <source>
        <dbReference type="Proteomes" id="UP000053259"/>
    </source>
</evidence>
<proteinExistence type="inferred from homology"/>
<feature type="signal peptide" evidence="7">
    <location>
        <begin position="1"/>
        <end position="20"/>
    </location>
</feature>
<evidence type="ECO:0000256" key="7">
    <source>
        <dbReference type="SAM" id="SignalP"/>
    </source>
</evidence>
<accession>A0A0D2AVM3</accession>
<dbReference type="GO" id="GO:0004553">
    <property type="term" value="F:hydrolase activity, hydrolyzing O-glycosyl compounds"/>
    <property type="evidence" value="ECO:0007669"/>
    <property type="project" value="InterPro"/>
</dbReference>
<protein>
    <submittedName>
        <fullName evidence="8">Uncharacterized protein</fullName>
    </submittedName>
</protein>
<evidence type="ECO:0000256" key="6">
    <source>
        <dbReference type="RuleBase" id="RU361187"/>
    </source>
</evidence>
<dbReference type="InterPro" id="IPR051795">
    <property type="entry name" value="Glycosyl_Hydrlase_43"/>
</dbReference>
<dbReference type="Pfam" id="PF04616">
    <property type="entry name" value="Glyco_hydro_43"/>
    <property type="match status" value="1"/>
</dbReference>
<dbReference type="PANTHER" id="PTHR42812:SF5">
    <property type="entry name" value="ENDO-ARABINASE"/>
    <property type="match status" value="1"/>
</dbReference>
<evidence type="ECO:0000256" key="4">
    <source>
        <dbReference type="PIRSR" id="PIRSR606710-1"/>
    </source>
</evidence>
<dbReference type="PANTHER" id="PTHR42812">
    <property type="entry name" value="BETA-XYLOSIDASE"/>
    <property type="match status" value="1"/>
</dbReference>
<dbReference type="AlphaFoldDB" id="A0A0D2AVM3"/>
<dbReference type="HOGENOM" id="CLU_009397_8_0_1"/>
<keyword evidence="3 6" id="KW-0326">Glycosidase</keyword>
<comment type="similarity">
    <text evidence="1 6">Belongs to the glycosyl hydrolase 43 family.</text>
</comment>
<organism evidence="8 9">
    <name type="scientific">Verruconis gallopava</name>
    <dbReference type="NCBI Taxonomy" id="253628"/>
    <lineage>
        <taxon>Eukaryota</taxon>
        <taxon>Fungi</taxon>
        <taxon>Dikarya</taxon>
        <taxon>Ascomycota</taxon>
        <taxon>Pezizomycotina</taxon>
        <taxon>Dothideomycetes</taxon>
        <taxon>Pleosporomycetidae</taxon>
        <taxon>Venturiales</taxon>
        <taxon>Sympoventuriaceae</taxon>
        <taxon>Verruconis</taxon>
    </lineage>
</organism>
<evidence type="ECO:0000256" key="5">
    <source>
        <dbReference type="PIRSR" id="PIRSR606710-2"/>
    </source>
</evidence>
<dbReference type="InParanoid" id="A0A0D2AVM3"/>
<dbReference type="SUPFAM" id="SSF75005">
    <property type="entry name" value="Arabinanase/levansucrase/invertase"/>
    <property type="match status" value="1"/>
</dbReference>
<evidence type="ECO:0000256" key="3">
    <source>
        <dbReference type="ARBA" id="ARBA00023295"/>
    </source>
</evidence>
<keyword evidence="9" id="KW-1185">Reference proteome</keyword>
<gene>
    <name evidence="8" type="ORF">PV09_05425</name>
</gene>
<dbReference type="VEuPathDB" id="FungiDB:PV09_05425"/>
<dbReference type="Gene3D" id="2.115.10.20">
    <property type="entry name" value="Glycosyl hydrolase domain, family 43"/>
    <property type="match status" value="1"/>
</dbReference>
<dbReference type="GeneID" id="27313398"/>
<dbReference type="GO" id="GO:0005975">
    <property type="term" value="P:carbohydrate metabolic process"/>
    <property type="evidence" value="ECO:0007669"/>
    <property type="project" value="InterPro"/>
</dbReference>
<sequence length="331" mass="34616">MRPLKSWPLPLALLISLSHAAPMKRQASSPAIPQDFPDPSIIHSNSNWYAYATTNNQYNVQLAKSPTFNGPWSVLAQDALPTLAPWAQGPVWGPDDDGQYIMYYSAALKEFTSHHCVGAALSSTPEGPFQPVGDVPLICPDPTGQGTNVNPTIASAGIGGAIDASGFTDIDGQRYIVYKVDGNSLGSGGSCGNSNPGATPTPIMLVAVDSDGITPQGSPIQLLDRTSADGPLIEAPNLVRNRDGTYALFFSSNCYSTPFYDVTWATADSVTGPYTRAGPLITTGVDGLTAPGGASIAIDGVHMAFHADYGNGRAMFINRIAGGGDAIRLTN</sequence>
<keyword evidence="2 6" id="KW-0378">Hydrolase</keyword>
<keyword evidence="7" id="KW-0732">Signal</keyword>
<feature type="site" description="Important for catalytic activity, responsible for pKa modulation of the active site Glu and correct orientation of both the proton donor and substrate" evidence="5">
    <location>
        <position position="163"/>
    </location>
</feature>
<dbReference type="CDD" id="cd08999">
    <property type="entry name" value="GH43_ABN-like"/>
    <property type="match status" value="1"/>
</dbReference>
<feature type="chain" id="PRO_5002249205" evidence="7">
    <location>
        <begin position="21"/>
        <end position="331"/>
    </location>
</feature>
<name>A0A0D2AVM3_9PEZI</name>
<evidence type="ECO:0000313" key="8">
    <source>
        <dbReference type="EMBL" id="KIW03199.1"/>
    </source>
</evidence>
<evidence type="ECO:0000256" key="2">
    <source>
        <dbReference type="ARBA" id="ARBA00022801"/>
    </source>
</evidence>
<dbReference type="OrthoDB" id="3879658at2759"/>
<dbReference type="InterPro" id="IPR023296">
    <property type="entry name" value="Glyco_hydro_beta-prop_sf"/>
</dbReference>
<dbReference type="EMBL" id="KN847545">
    <property type="protein sequence ID" value="KIW03199.1"/>
    <property type="molecule type" value="Genomic_DNA"/>
</dbReference>
<evidence type="ECO:0000256" key="1">
    <source>
        <dbReference type="ARBA" id="ARBA00009865"/>
    </source>
</evidence>
<dbReference type="RefSeq" id="XP_016213068.1">
    <property type="nucleotide sequence ID" value="XM_016358929.1"/>
</dbReference>